<dbReference type="RefSeq" id="XP_045149427.1">
    <property type="nucleotide sequence ID" value="XM_045293492.1"/>
</dbReference>
<dbReference type="Proteomes" id="UP000694863">
    <property type="component" value="Unplaced"/>
</dbReference>
<gene>
    <name evidence="2" type="primary">PRXL2A</name>
</gene>
<protein>
    <submittedName>
        <fullName evidence="2">Peroxiredoxin-like 2A isoform X1</fullName>
    </submittedName>
</protein>
<accession>A0AC55DCG1</accession>
<sequence>METEYLRRCFGTCLAQALAEVAKARPSDPTEYLAHWLYHCKETMEAREEKAQEKIHLKEEREKYLQEAEMAEMLKQEEYQIQQKCDKCHEDPGFFAMGVWSIGAGALGAAAVALLLANTDLFLAKPQEASLEYLESIDLKTLGKEPRTFKAKELWEKNGAVIMAVRRPGCFLCREEATDLSSLKPKLDELGVPLYAVVKEHVRTEVKDFQPYFKGEIFLDEKKKFYGPEKRKMMFMGFVRLGVWYNFFRARNGGFSGNLDGEGFILGGVFVVGSGKQGILLEHREKEFGDKVNPVSVLEAARKIKPQTLAPQEN</sequence>
<evidence type="ECO:0000313" key="2">
    <source>
        <dbReference type="RefSeq" id="XP_045149427.1"/>
    </source>
</evidence>
<organism evidence="1 2">
    <name type="scientific">Echinops telfairi</name>
    <name type="common">Lesser hedgehog tenrec</name>
    <dbReference type="NCBI Taxonomy" id="9371"/>
    <lineage>
        <taxon>Eukaryota</taxon>
        <taxon>Metazoa</taxon>
        <taxon>Chordata</taxon>
        <taxon>Craniata</taxon>
        <taxon>Vertebrata</taxon>
        <taxon>Euteleostomi</taxon>
        <taxon>Mammalia</taxon>
        <taxon>Eutheria</taxon>
        <taxon>Afrotheria</taxon>
        <taxon>Tenrecidae</taxon>
        <taxon>Tenrecinae</taxon>
        <taxon>Echinops</taxon>
    </lineage>
</organism>
<evidence type="ECO:0000313" key="1">
    <source>
        <dbReference type="Proteomes" id="UP000694863"/>
    </source>
</evidence>
<name>A0AC55DCG1_ECHTE</name>
<reference evidence="2" key="1">
    <citation type="submission" date="2025-08" db="UniProtKB">
        <authorList>
            <consortium name="RefSeq"/>
        </authorList>
    </citation>
    <scope>IDENTIFICATION</scope>
</reference>
<proteinExistence type="predicted"/>
<keyword evidence="1" id="KW-1185">Reference proteome</keyword>